<dbReference type="SUPFAM" id="SSF51197">
    <property type="entry name" value="Clavaminate synthase-like"/>
    <property type="match status" value="1"/>
</dbReference>
<organism evidence="5 6">
    <name type="scientific">Rippkaea orientalis (strain PCC 8801 / RF-1)</name>
    <name type="common">Cyanothece sp. (strain PCC 8801)</name>
    <dbReference type="NCBI Taxonomy" id="41431"/>
    <lineage>
        <taxon>Bacteria</taxon>
        <taxon>Bacillati</taxon>
        <taxon>Cyanobacteriota</taxon>
        <taxon>Cyanophyceae</taxon>
        <taxon>Oscillatoriophycideae</taxon>
        <taxon>Chroococcales</taxon>
        <taxon>Aphanothecaceae</taxon>
        <taxon>Rippkaea</taxon>
        <taxon>Rippkaea orientalis</taxon>
    </lineage>
</organism>
<dbReference type="STRING" id="41431.PCC8801_3028"/>
<dbReference type="InterPro" id="IPR042098">
    <property type="entry name" value="TauD-like_sf"/>
</dbReference>
<dbReference type="PANTHER" id="PTHR10696">
    <property type="entry name" value="GAMMA-BUTYROBETAINE HYDROXYLASE-RELATED"/>
    <property type="match status" value="1"/>
</dbReference>
<dbReference type="OrthoDB" id="9769888at2"/>
<evidence type="ECO:0000256" key="2">
    <source>
        <dbReference type="ARBA" id="ARBA00023002"/>
    </source>
</evidence>
<protein>
    <submittedName>
        <fullName evidence="5">Taurine catabolism dioxygenase TauD/TfdA</fullName>
    </submittedName>
</protein>
<dbReference type="Proteomes" id="UP000008204">
    <property type="component" value="Chromosome"/>
</dbReference>
<dbReference type="GO" id="GO:0017000">
    <property type="term" value="P:antibiotic biosynthetic process"/>
    <property type="evidence" value="ECO:0007669"/>
    <property type="project" value="UniProtKB-KW"/>
</dbReference>
<keyword evidence="6" id="KW-1185">Reference proteome</keyword>
<evidence type="ECO:0000256" key="3">
    <source>
        <dbReference type="ARBA" id="ARBA00023194"/>
    </source>
</evidence>
<keyword evidence="2" id="KW-0560">Oxidoreductase</keyword>
<reference evidence="6" key="1">
    <citation type="journal article" date="2011" name="MBio">
        <title>Novel metabolic attributes of the genus Cyanothece, comprising a group of unicellular nitrogen-fixing Cyanobacteria.</title>
        <authorList>
            <person name="Bandyopadhyay A."/>
            <person name="Elvitigala T."/>
            <person name="Welsh E."/>
            <person name="Stockel J."/>
            <person name="Liberton M."/>
            <person name="Min H."/>
            <person name="Sherman L.A."/>
            <person name="Pakrasi H.B."/>
        </authorList>
    </citation>
    <scope>NUCLEOTIDE SEQUENCE [LARGE SCALE GENOMIC DNA]</scope>
    <source>
        <strain evidence="6">PCC 8801</strain>
    </source>
</reference>
<evidence type="ECO:0000259" key="4">
    <source>
        <dbReference type="Pfam" id="PF02668"/>
    </source>
</evidence>
<dbReference type="PROSITE" id="PS51257">
    <property type="entry name" value="PROKAR_LIPOPROTEIN"/>
    <property type="match status" value="1"/>
</dbReference>
<evidence type="ECO:0000313" key="5">
    <source>
        <dbReference type="EMBL" id="ACK67012.1"/>
    </source>
</evidence>
<keyword evidence="5" id="KW-0223">Dioxygenase</keyword>
<dbReference type="HOGENOM" id="CLU_044153_0_0_3"/>
<gene>
    <name evidence="5" type="ordered locus">PCC8801_3028</name>
</gene>
<dbReference type="Gene3D" id="3.60.130.10">
    <property type="entry name" value="Clavaminate synthase-like"/>
    <property type="match status" value="1"/>
</dbReference>
<evidence type="ECO:0000313" key="6">
    <source>
        <dbReference type="Proteomes" id="UP000008204"/>
    </source>
</evidence>
<dbReference type="EMBL" id="CP001287">
    <property type="protein sequence ID" value="ACK67012.1"/>
    <property type="molecule type" value="Genomic_DNA"/>
</dbReference>
<accession>B7JWG7</accession>
<dbReference type="InterPro" id="IPR003819">
    <property type="entry name" value="TauD/TfdA-like"/>
</dbReference>
<dbReference type="Pfam" id="PF02668">
    <property type="entry name" value="TauD"/>
    <property type="match status" value="1"/>
</dbReference>
<comment type="cofactor">
    <cofactor evidence="1">
        <name>Fe(2+)</name>
        <dbReference type="ChEBI" id="CHEBI:29033"/>
    </cofactor>
</comment>
<evidence type="ECO:0000256" key="1">
    <source>
        <dbReference type="ARBA" id="ARBA00001954"/>
    </source>
</evidence>
<keyword evidence="3" id="KW-0045">Antibiotic biosynthesis</keyword>
<dbReference type="PANTHER" id="PTHR10696:SF56">
    <property type="entry name" value="TAUD_TFDA-LIKE DOMAIN-CONTAINING PROTEIN"/>
    <property type="match status" value="1"/>
</dbReference>
<sequence>MISKPLKTIKRRAVNIAASQLVTVSCFEQKPIPIIIQPNQNNLDLIAWATYHQEVINNYLQQQGAILFRGFSINKLAQFEELMTALFGSLLDYSYGSTPRHKVKGSIYTSTEYPPEQFIPLHNEMSYASNWPEKIGFFCLKAATQGGETPIANSRRIFQRIDPKIREKFQEKGILYVRNYSEQLDLPWQKVFQTTNKLQVENYCRQSGIEWEWNDNHLKTRQICQAVANHPQTNEMVWFNQAHLFHVSSLNSSFRDSLLEVLKEEDLPRNAYYGDGTPLEVSVLEEIRTIYQEEMVIFSWQSGDLLLLDNMLTAHGRMPFTGERRVVVAMAQPHDLVVKTWTTLI</sequence>
<dbReference type="KEGG" id="cyp:PCC8801_3028"/>
<dbReference type="GO" id="GO:0051213">
    <property type="term" value="F:dioxygenase activity"/>
    <property type="evidence" value="ECO:0007669"/>
    <property type="project" value="UniProtKB-KW"/>
</dbReference>
<dbReference type="eggNOG" id="COG2175">
    <property type="taxonomic scope" value="Bacteria"/>
</dbReference>
<name>B7JWG7_RIPO1</name>
<dbReference type="InterPro" id="IPR050411">
    <property type="entry name" value="AlphaKG_dependent_hydroxylases"/>
</dbReference>
<dbReference type="AlphaFoldDB" id="B7JWG7"/>
<dbReference type="RefSeq" id="WP_012596274.1">
    <property type="nucleotide sequence ID" value="NC_011726.1"/>
</dbReference>
<feature type="domain" description="TauD/TfdA-like" evidence="4">
    <location>
        <begin position="42"/>
        <end position="328"/>
    </location>
</feature>
<proteinExistence type="predicted"/>